<protein>
    <submittedName>
        <fullName evidence="1">Uncharacterized protein</fullName>
    </submittedName>
</protein>
<evidence type="ECO:0000313" key="1">
    <source>
        <dbReference type="EnsemblPlants" id="MELO3C034077.2.1"/>
    </source>
</evidence>
<dbReference type="EnsemblPlants" id="MELO3C034077.2.1">
    <property type="protein sequence ID" value="MELO3C034077.2.1"/>
    <property type="gene ID" value="MELO3C034077.2"/>
</dbReference>
<proteinExistence type="predicted"/>
<name>A0A9I9EI65_CUCME</name>
<accession>A0A9I9EI65</accession>
<dbReference type="Gramene" id="MELO3C034077.2.1">
    <property type="protein sequence ID" value="MELO3C034077.2.1"/>
    <property type="gene ID" value="MELO3C034077.2"/>
</dbReference>
<sequence>MSYSIAHLLLLTKEFNILNNKKGDELGLRGQSETNIRGRGRIFVKTSKEKRNKIHGHGRWS</sequence>
<reference evidence="1" key="1">
    <citation type="submission" date="2023-03" db="UniProtKB">
        <authorList>
            <consortium name="EnsemblPlants"/>
        </authorList>
    </citation>
    <scope>IDENTIFICATION</scope>
</reference>
<dbReference type="AlphaFoldDB" id="A0A9I9EI65"/>
<organism evidence="1">
    <name type="scientific">Cucumis melo</name>
    <name type="common">Muskmelon</name>
    <dbReference type="NCBI Taxonomy" id="3656"/>
    <lineage>
        <taxon>Eukaryota</taxon>
        <taxon>Viridiplantae</taxon>
        <taxon>Streptophyta</taxon>
        <taxon>Embryophyta</taxon>
        <taxon>Tracheophyta</taxon>
        <taxon>Spermatophyta</taxon>
        <taxon>Magnoliopsida</taxon>
        <taxon>eudicotyledons</taxon>
        <taxon>Gunneridae</taxon>
        <taxon>Pentapetalae</taxon>
        <taxon>rosids</taxon>
        <taxon>fabids</taxon>
        <taxon>Cucurbitales</taxon>
        <taxon>Cucurbitaceae</taxon>
        <taxon>Benincaseae</taxon>
        <taxon>Cucumis</taxon>
    </lineage>
</organism>